<dbReference type="Proteomes" id="UP001628179">
    <property type="component" value="Unassembled WGS sequence"/>
</dbReference>
<reference evidence="2 3" key="1">
    <citation type="submission" date="2024-09" db="EMBL/GenBank/DDBJ databases">
        <title>Itraconazole resistance in Madurella fahalii resulting from another homologue of gene encoding cytochrome P450 14-alpha sterol demethylase (CYP51).</title>
        <authorList>
            <person name="Yoshioka I."/>
            <person name="Fahal A.H."/>
            <person name="Kaneko S."/>
            <person name="Yaguchi T."/>
        </authorList>
    </citation>
    <scope>NUCLEOTIDE SEQUENCE [LARGE SCALE GENOMIC DNA]</scope>
    <source>
        <strain evidence="2 3">IFM 68171</strain>
    </source>
</reference>
<gene>
    <name evidence="2" type="ORF">MFIFM68171_06411</name>
</gene>
<dbReference type="SUPFAM" id="SSF54928">
    <property type="entry name" value="RNA-binding domain, RBD"/>
    <property type="match status" value="1"/>
</dbReference>
<dbReference type="EMBL" id="BAAFSV010000003">
    <property type="protein sequence ID" value="GAB1316201.1"/>
    <property type="molecule type" value="Genomic_DNA"/>
</dbReference>
<dbReference type="InterPro" id="IPR035979">
    <property type="entry name" value="RBD_domain_sf"/>
</dbReference>
<evidence type="ECO:0000313" key="3">
    <source>
        <dbReference type="Proteomes" id="UP001628179"/>
    </source>
</evidence>
<dbReference type="GeneID" id="98177154"/>
<accession>A0ABQ0GEK5</accession>
<feature type="compositionally biased region" description="Polar residues" evidence="1">
    <location>
        <begin position="486"/>
        <end position="496"/>
    </location>
</feature>
<organism evidence="2 3">
    <name type="scientific">Madurella fahalii</name>
    <dbReference type="NCBI Taxonomy" id="1157608"/>
    <lineage>
        <taxon>Eukaryota</taxon>
        <taxon>Fungi</taxon>
        <taxon>Dikarya</taxon>
        <taxon>Ascomycota</taxon>
        <taxon>Pezizomycotina</taxon>
        <taxon>Sordariomycetes</taxon>
        <taxon>Sordariomycetidae</taxon>
        <taxon>Sordariales</taxon>
        <taxon>Sordariales incertae sedis</taxon>
        <taxon>Madurella</taxon>
    </lineage>
</organism>
<feature type="region of interest" description="Disordered" evidence="1">
    <location>
        <begin position="205"/>
        <end position="231"/>
    </location>
</feature>
<sequence length="545" mass="60333">MTALDREDALPLSKSSADNVPYVRLHVTPLDAELLKVVVSSALLPKARNISYHTIETFPEKRYGFLELPNEDAEKLRKKLNGAVLKGVKIRIERARPSGIPTPLAEAAMAKEKTSKRSDDGVRPRKDKNKKRKRDAEELSGVVLEEGRTIKRGWTTADEPKEKRPKKDKDKKDRAENMEKKKQAKSKYTSHAECLVKTVLPANAVASADASSTSPTKKKKKGKSREIIVHEFERTTKFPTFLKTAASTNPSRAPLQFVDGKGWVDENGNVVEAVKTRRPPPTRPEDEHPEIRQETGDSDSTSDDASGGTSGPVTPSAAGNDNPAARAAKLDPTSSPSITKPDPLRPKSSGSIRSLAIKIPPTTPNEPKVVHPLEALYKRPKQPDGGVSEEGPDAQGFSFFSNGSEENAGEDDDAEAGDVSGIQLPMTPFTRQDFELRGIRSAAPTPDTAHPNQRFKPWEEKDDDDDDKQQDDENPTSNDSEDEEPNLSNTAAAQTTEGKDKPASDFQKWFWENRGDLNRSWKKRRKLAGKEKRYRENRARIARAI</sequence>
<feature type="compositionally biased region" description="Acidic residues" evidence="1">
    <location>
        <begin position="407"/>
        <end position="416"/>
    </location>
</feature>
<dbReference type="RefSeq" id="XP_070917932.1">
    <property type="nucleotide sequence ID" value="XM_071061831.1"/>
</dbReference>
<keyword evidence="3" id="KW-1185">Reference proteome</keyword>
<proteinExistence type="predicted"/>
<feature type="compositionally biased region" description="Basic and acidic residues" evidence="1">
    <location>
        <begin position="158"/>
        <end position="181"/>
    </location>
</feature>
<comment type="caution">
    <text evidence="2">The sequence shown here is derived from an EMBL/GenBank/DDBJ whole genome shotgun (WGS) entry which is preliminary data.</text>
</comment>
<feature type="compositionally biased region" description="Acidic residues" evidence="1">
    <location>
        <begin position="460"/>
        <end position="485"/>
    </location>
</feature>
<feature type="region of interest" description="Disordered" evidence="1">
    <location>
        <begin position="243"/>
        <end position="507"/>
    </location>
</feature>
<feature type="compositionally biased region" description="Basic and acidic residues" evidence="1">
    <location>
        <begin position="109"/>
        <end position="124"/>
    </location>
</feature>
<feature type="region of interest" description="Disordered" evidence="1">
    <location>
        <begin position="101"/>
        <end position="190"/>
    </location>
</feature>
<feature type="compositionally biased region" description="Low complexity" evidence="1">
    <location>
        <begin position="317"/>
        <end position="327"/>
    </location>
</feature>
<feature type="compositionally biased region" description="Basic and acidic residues" evidence="1">
    <location>
        <begin position="283"/>
        <end position="295"/>
    </location>
</feature>
<feature type="compositionally biased region" description="Low complexity" evidence="1">
    <location>
        <begin position="205"/>
        <end position="215"/>
    </location>
</feature>
<evidence type="ECO:0000313" key="2">
    <source>
        <dbReference type="EMBL" id="GAB1316201.1"/>
    </source>
</evidence>
<name>A0ABQ0GEK5_9PEZI</name>
<evidence type="ECO:0000256" key="1">
    <source>
        <dbReference type="SAM" id="MobiDB-lite"/>
    </source>
</evidence>
<protein>
    <submittedName>
        <fullName evidence="2">Uncharacterized protein</fullName>
    </submittedName>
</protein>